<dbReference type="PANTHER" id="PTHR20883:SF48">
    <property type="entry name" value="ECTOINE DIOXYGENASE"/>
    <property type="match status" value="1"/>
</dbReference>
<proteinExistence type="predicted"/>
<dbReference type="InterPro" id="IPR008775">
    <property type="entry name" value="Phytyl_CoA_dOase-like"/>
</dbReference>
<evidence type="ECO:0000313" key="3">
    <source>
        <dbReference type="Proteomes" id="UP001569414"/>
    </source>
</evidence>
<dbReference type="Proteomes" id="UP001569414">
    <property type="component" value="Unassembled WGS sequence"/>
</dbReference>
<dbReference type="Gene3D" id="2.60.120.620">
    <property type="entry name" value="q2cbj1_9rhob like domain"/>
    <property type="match status" value="1"/>
</dbReference>
<dbReference type="Pfam" id="PF05721">
    <property type="entry name" value="PhyH"/>
    <property type="match status" value="1"/>
</dbReference>
<evidence type="ECO:0000313" key="2">
    <source>
        <dbReference type="EMBL" id="MFA0790906.1"/>
    </source>
</evidence>
<dbReference type="EMBL" id="JBGMEL010000008">
    <property type="protein sequence ID" value="MFA0790906.1"/>
    <property type="molecule type" value="Genomic_DNA"/>
</dbReference>
<sequence length="250" mass="27798">MILNFSKAPNKQRSLMAKFFSVGCVRLFKVSELECGYAMIRNVMSDNQLVALQTNLVDLTLASRRGGIRSAEKKFLSIALLAKSGPILGLVHAYLSKPAQLVRAILFDKSEENNWFVPWYQDKTVAVSSPFDGSAWGPWSLKDGVHHVQPPLHVLKEMITLRVHLDDTGIDNGCLWVLPYSQREGVMGAEAVRQFVAKGGSVSCEARAGDVLVMCPYILHSSNKARLPGRRRVIHLEYSSFKLPCGVKWA</sequence>
<name>A0ABV4NPI0_9GAMM</name>
<organism evidence="2 3">
    <name type="scientific">Microbulbifer echini</name>
    <dbReference type="NCBI Taxonomy" id="1529067"/>
    <lineage>
        <taxon>Bacteria</taxon>
        <taxon>Pseudomonadati</taxon>
        <taxon>Pseudomonadota</taxon>
        <taxon>Gammaproteobacteria</taxon>
        <taxon>Cellvibrionales</taxon>
        <taxon>Microbulbiferaceae</taxon>
        <taxon>Microbulbifer</taxon>
    </lineage>
</organism>
<dbReference type="GO" id="GO:0051213">
    <property type="term" value="F:dioxygenase activity"/>
    <property type="evidence" value="ECO:0007669"/>
    <property type="project" value="UniProtKB-KW"/>
</dbReference>
<evidence type="ECO:0000256" key="1">
    <source>
        <dbReference type="ARBA" id="ARBA00001954"/>
    </source>
</evidence>
<protein>
    <submittedName>
        <fullName evidence="2">Phytanoyl-CoA dioxygenase family protein</fullName>
    </submittedName>
</protein>
<comment type="cofactor">
    <cofactor evidence="1">
        <name>Fe(2+)</name>
        <dbReference type="ChEBI" id="CHEBI:29033"/>
    </cofactor>
</comment>
<reference evidence="2 3" key="1">
    <citation type="submission" date="2024-08" db="EMBL/GenBank/DDBJ databases">
        <authorList>
            <person name="Ishaq N."/>
        </authorList>
    </citation>
    <scope>NUCLEOTIDE SEQUENCE [LARGE SCALE GENOMIC DNA]</scope>
    <source>
        <strain evidence="2 3">JCM 30400</strain>
    </source>
</reference>
<accession>A0ABV4NPI0</accession>
<gene>
    <name evidence="2" type="ORF">ACCI51_10155</name>
</gene>
<dbReference type="RefSeq" id="WP_371843488.1">
    <property type="nucleotide sequence ID" value="NZ_JBGMEL010000008.1"/>
</dbReference>
<dbReference type="SUPFAM" id="SSF51197">
    <property type="entry name" value="Clavaminate synthase-like"/>
    <property type="match status" value="1"/>
</dbReference>
<dbReference type="PANTHER" id="PTHR20883">
    <property type="entry name" value="PHYTANOYL-COA DIOXYGENASE DOMAIN CONTAINING 1"/>
    <property type="match status" value="1"/>
</dbReference>
<keyword evidence="3" id="KW-1185">Reference proteome</keyword>
<keyword evidence="2" id="KW-0560">Oxidoreductase</keyword>
<keyword evidence="2" id="KW-0223">Dioxygenase</keyword>
<comment type="caution">
    <text evidence="2">The sequence shown here is derived from an EMBL/GenBank/DDBJ whole genome shotgun (WGS) entry which is preliminary data.</text>
</comment>